<proteinExistence type="predicted"/>
<evidence type="ECO:0000313" key="5">
    <source>
        <dbReference type="EMBL" id="RYR71594.1"/>
    </source>
</evidence>
<evidence type="ECO:0000256" key="2">
    <source>
        <dbReference type="SAM" id="Coils"/>
    </source>
</evidence>
<feature type="domain" description="MATH" evidence="4">
    <location>
        <begin position="948"/>
        <end position="1014"/>
    </location>
</feature>
<dbReference type="InterPro" id="IPR008974">
    <property type="entry name" value="TRAF-like"/>
</dbReference>
<evidence type="ECO:0000256" key="1">
    <source>
        <dbReference type="ARBA" id="ARBA00023054"/>
    </source>
</evidence>
<reference evidence="5 6" key="1">
    <citation type="submission" date="2019-01" db="EMBL/GenBank/DDBJ databases">
        <title>Sequencing of cultivated peanut Arachis hypogaea provides insights into genome evolution and oil improvement.</title>
        <authorList>
            <person name="Chen X."/>
        </authorList>
    </citation>
    <scope>NUCLEOTIDE SEQUENCE [LARGE SCALE GENOMIC DNA]</scope>
    <source>
        <strain evidence="6">cv. Fuhuasheng</strain>
        <tissue evidence="5">Leaves</tissue>
    </source>
</reference>
<dbReference type="SMART" id="SM00061">
    <property type="entry name" value="MATH"/>
    <property type="match status" value="1"/>
</dbReference>
<organism evidence="5 6">
    <name type="scientific">Arachis hypogaea</name>
    <name type="common">Peanut</name>
    <dbReference type="NCBI Taxonomy" id="3818"/>
    <lineage>
        <taxon>Eukaryota</taxon>
        <taxon>Viridiplantae</taxon>
        <taxon>Streptophyta</taxon>
        <taxon>Embryophyta</taxon>
        <taxon>Tracheophyta</taxon>
        <taxon>Spermatophyta</taxon>
        <taxon>Magnoliopsida</taxon>
        <taxon>eudicotyledons</taxon>
        <taxon>Gunneridae</taxon>
        <taxon>Pentapetalae</taxon>
        <taxon>rosids</taxon>
        <taxon>fabids</taxon>
        <taxon>Fabales</taxon>
        <taxon>Fabaceae</taxon>
        <taxon>Papilionoideae</taxon>
        <taxon>50 kb inversion clade</taxon>
        <taxon>dalbergioids sensu lato</taxon>
        <taxon>Dalbergieae</taxon>
        <taxon>Pterocarpus clade</taxon>
        <taxon>Arachis</taxon>
    </lineage>
</organism>
<keyword evidence="6" id="KW-1185">Reference proteome</keyword>
<sequence length="1162" mass="132988">MEDETHFDSPNLFNLHFRIQKTRTLLVKLELSEAEPSKVQKKRKENGKGATRSKGYLQIHLLRHLLRWPLFLIAIQRSIPYIYLRGLLVDRLYAADIDNNVPVGRRSLNFKLSLVDQLQAKSMIINESENINIHQLKTGVAVVSLRVLSGMVSDPKNGFLVNDTCIVVAEVSVNDLGLDHVKSTDLFLDFRGLCKMEKDYVQLLEKSCSKYPSLIESHKKRKRSQRFNELSFTTLGKLLHFLKTKKVKDMKSDDACKELQDLWDEAEIRFDDLSWLEPHVKSALNYFENAAKVGKLKANVVDLEEKAKTLKAEAIAIDAVLETTKEELAKAKEDDFAVHLDESNAIIGSSSFLDIDQFLDSENGFLVNDTCIIVAEVYLNDNNASFDSKLVSFKGLCKMEKDYVKLLEKSCSKYPSLVESHRKRKRSQRFNQLSFTTLGKLLHFLKTKKVKDMKSDNACKELQDLWEEAEIRFDDLSWLEPHVKSALSYFENAVKVKKLKANVVDLEEKAMTLKAKVIAIDAGLKTTKKELAKAEEEMEDQGEVETTITSKYTWIIKNFSKLKCDKLYSETFFTGKHPWRIRIHPEGNKVNCLSIYLSVGDNANFPAGWSKTANIKMSLINQLYSDDTITHVAVHTYKHNSTGVVAAYGFPSFVSLPEFRDPSEGFLVKDTCIIVAEVSVENSGHEDTNVDHLPKEMYSPTSTCDELINFKGLCQIEKDHVNLLEEACLKHPSIIESHRKRKRSQKFTEWSITTLGKVLHFLKTKKVKDMNDDACKELQDLWEELEMVKFDDLSWLKPHVESALSMKNYAERLTKVKRLKGSVVALEVKRRNLKELMILAETDLERARKELAIAEKGFVRAVAAMAAQKEMGRNFSFKDNLIMCFKPYNNINNHNNNNNNNIKKERDDDPMVKDKLSDSMSKLKVSDTGKNFSQGRIIETNLSTTVNWNKTVNFKLTLKNLFFTDKDITRGTKYEYGSAKYPGYGFSSFITLTEFLDPNNGFLVNDSCSIEAEVCVVNDGHQHHPNDNRIVPLVTRNNDNNNLVDFKGLCKVKKDFVPLLEEACSKHPELVEGQKKRNQSEKFTENSFMTLGRVLHFLKSHKDVKDCTDDCVKEFQNLWKELESSGFDDLTWLENDVKNYTVKKLNENVDLQGEKGELLKVD</sequence>
<dbReference type="AlphaFoldDB" id="A0A445E7T3"/>
<dbReference type="InterPro" id="IPR002083">
    <property type="entry name" value="MATH/TRAF_dom"/>
</dbReference>
<dbReference type="InterPro" id="IPR050804">
    <property type="entry name" value="MCC"/>
</dbReference>
<dbReference type="SUPFAM" id="SSF49599">
    <property type="entry name" value="TRAF domain-like"/>
    <property type="match status" value="3"/>
</dbReference>
<dbReference type="PROSITE" id="PS50144">
    <property type="entry name" value="MATH"/>
    <property type="match status" value="2"/>
</dbReference>
<gene>
    <name evidence="5" type="ORF">Ahy_A02g005832</name>
</gene>
<feature type="region of interest" description="Disordered" evidence="3">
    <location>
        <begin position="893"/>
        <end position="914"/>
    </location>
</feature>
<comment type="caution">
    <text evidence="5">The sequence shown here is derived from an EMBL/GenBank/DDBJ whole genome shotgun (WGS) entry which is preliminary data.</text>
</comment>
<evidence type="ECO:0000313" key="6">
    <source>
        <dbReference type="Proteomes" id="UP000289738"/>
    </source>
</evidence>
<feature type="coiled-coil region" evidence="2">
    <location>
        <begin position="816"/>
        <end position="850"/>
    </location>
</feature>
<dbReference type="PANTHER" id="PTHR46236:SF36">
    <property type="entry name" value="MATH (MEPRIN AND TRAF-C-LIKE) DOMAIN PROTEIN"/>
    <property type="match status" value="1"/>
</dbReference>
<feature type="coiled-coil region" evidence="2">
    <location>
        <begin position="496"/>
        <end position="544"/>
    </location>
</feature>
<dbReference type="EMBL" id="SDMP01000002">
    <property type="protein sequence ID" value="RYR71594.1"/>
    <property type="molecule type" value="Genomic_DNA"/>
</dbReference>
<dbReference type="Pfam" id="PF22486">
    <property type="entry name" value="MATH_2"/>
    <property type="match status" value="2"/>
</dbReference>
<evidence type="ECO:0000259" key="4">
    <source>
        <dbReference type="PROSITE" id="PS50144"/>
    </source>
</evidence>
<dbReference type="CDD" id="cd00121">
    <property type="entry name" value="MATH"/>
    <property type="match status" value="2"/>
</dbReference>
<evidence type="ECO:0000256" key="3">
    <source>
        <dbReference type="SAM" id="MobiDB-lite"/>
    </source>
</evidence>
<keyword evidence="1 2" id="KW-0175">Coiled coil</keyword>
<feature type="domain" description="MATH" evidence="4">
    <location>
        <begin position="549"/>
        <end position="678"/>
    </location>
</feature>
<accession>A0A445E7T3</accession>
<dbReference type="PANTHER" id="PTHR46236">
    <property type="entry name" value="TRAF-LIKE SUPERFAMILY PROTEIN"/>
    <property type="match status" value="1"/>
</dbReference>
<protein>
    <recommendedName>
        <fullName evidence="4">MATH domain-containing protein</fullName>
    </recommendedName>
</protein>
<name>A0A445E7T3_ARAHY</name>
<dbReference type="Gene3D" id="2.60.210.10">
    <property type="entry name" value="Apoptosis, Tumor Necrosis Factor Receptor Associated Protein 2, Chain A"/>
    <property type="match status" value="4"/>
</dbReference>
<dbReference type="Proteomes" id="UP000289738">
    <property type="component" value="Chromosome A02"/>
</dbReference>
<feature type="compositionally biased region" description="Basic and acidic residues" evidence="3">
    <location>
        <begin position="902"/>
        <end position="914"/>
    </location>
</feature>
<dbReference type="STRING" id="3818.A0A445E7T3"/>